<dbReference type="GO" id="GO:0016050">
    <property type="term" value="P:vesicle organization"/>
    <property type="evidence" value="ECO:0007669"/>
    <property type="project" value="UniProtKB-ARBA"/>
</dbReference>
<dbReference type="AlphaFoldDB" id="A0A1A9ZWU4"/>
<proteinExistence type="predicted"/>
<organism evidence="2 3">
    <name type="scientific">Glossina pallidipes</name>
    <name type="common">Tsetse fly</name>
    <dbReference type="NCBI Taxonomy" id="7398"/>
    <lineage>
        <taxon>Eukaryota</taxon>
        <taxon>Metazoa</taxon>
        <taxon>Ecdysozoa</taxon>
        <taxon>Arthropoda</taxon>
        <taxon>Hexapoda</taxon>
        <taxon>Insecta</taxon>
        <taxon>Pterygota</taxon>
        <taxon>Neoptera</taxon>
        <taxon>Endopterygota</taxon>
        <taxon>Diptera</taxon>
        <taxon>Brachycera</taxon>
        <taxon>Muscomorpha</taxon>
        <taxon>Hippoboscoidea</taxon>
        <taxon>Glossinidae</taxon>
        <taxon>Glossina</taxon>
    </lineage>
</organism>
<feature type="repeat" description="CHCR" evidence="1">
    <location>
        <begin position="1"/>
        <end position="122"/>
    </location>
</feature>
<dbReference type="GO" id="GO:0006898">
    <property type="term" value="P:receptor-mediated endocytosis"/>
    <property type="evidence" value="ECO:0007669"/>
    <property type="project" value="TreeGrafter"/>
</dbReference>
<dbReference type="EnsemblMetazoa" id="GPAI027553-RA">
    <property type="protein sequence ID" value="GPAI027553-PA"/>
    <property type="gene ID" value="GPAI027553"/>
</dbReference>
<keyword evidence="3" id="KW-1185">Reference proteome</keyword>
<evidence type="ECO:0000313" key="2">
    <source>
        <dbReference type="EnsemblMetazoa" id="GPAI027553-PA"/>
    </source>
</evidence>
<dbReference type="GO" id="GO:0006886">
    <property type="term" value="P:intracellular protein transport"/>
    <property type="evidence" value="ECO:0007669"/>
    <property type="project" value="UniProtKB-UniRule"/>
</dbReference>
<reference evidence="2" key="2">
    <citation type="submission" date="2020-05" db="UniProtKB">
        <authorList>
            <consortium name="EnsemblMetazoa"/>
        </authorList>
    </citation>
    <scope>IDENTIFICATION</scope>
    <source>
        <strain evidence="2">IAEA</strain>
    </source>
</reference>
<dbReference type="Pfam" id="PF00637">
    <property type="entry name" value="Clathrin"/>
    <property type="match status" value="1"/>
</dbReference>
<dbReference type="InterPro" id="IPR016024">
    <property type="entry name" value="ARM-type_fold"/>
</dbReference>
<accession>A0A1A9ZWU4</accession>
<dbReference type="PANTHER" id="PTHR10292">
    <property type="entry name" value="CLATHRIN HEAVY CHAIN RELATED"/>
    <property type="match status" value="1"/>
</dbReference>
<dbReference type="InterPro" id="IPR000547">
    <property type="entry name" value="Clathrin_H-chain/VPS_repeat"/>
</dbReference>
<reference evidence="3" key="1">
    <citation type="submission" date="2014-03" db="EMBL/GenBank/DDBJ databases">
        <authorList>
            <person name="Aksoy S."/>
            <person name="Warren W."/>
            <person name="Wilson R.K."/>
        </authorList>
    </citation>
    <scope>NUCLEOTIDE SEQUENCE [LARGE SCALE GENOMIC DNA]</scope>
    <source>
        <strain evidence="3">IAEA</strain>
    </source>
</reference>
<dbReference type="PANTHER" id="PTHR10292:SF1">
    <property type="entry name" value="CLATHRIN HEAVY CHAIN"/>
    <property type="match status" value="1"/>
</dbReference>
<dbReference type="InterPro" id="IPR011990">
    <property type="entry name" value="TPR-like_helical_dom_sf"/>
</dbReference>
<protein>
    <submittedName>
        <fullName evidence="2">Uncharacterized protein</fullName>
    </submittedName>
</protein>
<dbReference type="PROSITE" id="PS50236">
    <property type="entry name" value="CHCR"/>
    <property type="match status" value="1"/>
</dbReference>
<dbReference type="GO" id="GO:0032051">
    <property type="term" value="F:clathrin light chain binding"/>
    <property type="evidence" value="ECO:0007669"/>
    <property type="project" value="TreeGrafter"/>
</dbReference>
<dbReference type="GO" id="GO:0071439">
    <property type="term" value="C:clathrin complex"/>
    <property type="evidence" value="ECO:0007669"/>
    <property type="project" value="TreeGrafter"/>
</dbReference>
<evidence type="ECO:0000313" key="3">
    <source>
        <dbReference type="Proteomes" id="UP000092445"/>
    </source>
</evidence>
<dbReference type="GO" id="GO:0045334">
    <property type="term" value="C:clathrin-coated endocytic vesicle"/>
    <property type="evidence" value="ECO:0007669"/>
    <property type="project" value="TreeGrafter"/>
</dbReference>
<dbReference type="SUPFAM" id="SSF48371">
    <property type="entry name" value="ARM repeat"/>
    <property type="match status" value="1"/>
</dbReference>
<dbReference type="GO" id="GO:0005938">
    <property type="term" value="C:cell cortex"/>
    <property type="evidence" value="ECO:0007669"/>
    <property type="project" value="TreeGrafter"/>
</dbReference>
<dbReference type="VEuPathDB" id="VectorBase:GPAI027553"/>
<dbReference type="Gene3D" id="1.25.40.10">
    <property type="entry name" value="Tetratricopeptide repeat domain"/>
    <property type="match status" value="1"/>
</dbReference>
<dbReference type="InterPro" id="IPR055358">
    <property type="entry name" value="CHCR"/>
</dbReference>
<name>A0A1A9ZWU4_GLOPL</name>
<sequence length="122" mass="14446">MLATLPITLMYLKEFQDAVHSTRTWKEGRGYFEELIALLESALGVERTHMAMFNELTILYSKLQKHPDLFWSRVNVLKVWRAAETAPLWPESVFLYVKYEEYDNAVLAMTAHQRYYRKGCQH</sequence>
<evidence type="ECO:0000256" key="1">
    <source>
        <dbReference type="PROSITE-ProRule" id="PRU01006"/>
    </source>
</evidence>
<dbReference type="Proteomes" id="UP000092445">
    <property type="component" value="Unassembled WGS sequence"/>
</dbReference>
<dbReference type="STRING" id="7398.A0A1A9ZWU4"/>